<dbReference type="InterPro" id="IPR013656">
    <property type="entry name" value="PAS_4"/>
</dbReference>
<dbReference type="SUPFAM" id="SSF55785">
    <property type="entry name" value="PYP-like sensor domain (PAS domain)"/>
    <property type="match status" value="2"/>
</dbReference>
<keyword evidence="5 10" id="KW-0418">Kinase</keyword>
<dbReference type="InterPro" id="IPR036097">
    <property type="entry name" value="HisK_dim/P_sf"/>
</dbReference>
<dbReference type="Pfam" id="PF08448">
    <property type="entry name" value="PAS_4"/>
    <property type="match status" value="1"/>
</dbReference>
<keyword evidence="3" id="KW-0597">Phosphoprotein</keyword>
<dbReference type="Gene3D" id="3.30.450.20">
    <property type="entry name" value="PAS domain"/>
    <property type="match status" value="2"/>
</dbReference>
<dbReference type="PANTHER" id="PTHR43304:SF1">
    <property type="entry name" value="PAC DOMAIN-CONTAINING PROTEIN"/>
    <property type="match status" value="1"/>
</dbReference>
<evidence type="ECO:0000313" key="10">
    <source>
        <dbReference type="EMBL" id="ACU60166.1"/>
    </source>
</evidence>
<accession>A0A979G3R9</accession>
<feature type="coiled-coil region" evidence="6">
    <location>
        <begin position="238"/>
        <end position="265"/>
    </location>
</feature>
<evidence type="ECO:0000259" key="9">
    <source>
        <dbReference type="PROSITE" id="PS50113"/>
    </source>
</evidence>
<dbReference type="InterPro" id="IPR001610">
    <property type="entry name" value="PAC"/>
</dbReference>
<dbReference type="CDD" id="cd00082">
    <property type="entry name" value="HisKA"/>
    <property type="match status" value="1"/>
</dbReference>
<organism evidence="10 11">
    <name type="scientific">Chitinophaga pinensis (strain ATCC 43595 / DSM 2588 / LMG 13176 / NBRC 15968 / NCIMB 11800 / UQM 2034)</name>
    <dbReference type="NCBI Taxonomy" id="485918"/>
    <lineage>
        <taxon>Bacteria</taxon>
        <taxon>Pseudomonadati</taxon>
        <taxon>Bacteroidota</taxon>
        <taxon>Chitinophagia</taxon>
        <taxon>Chitinophagales</taxon>
        <taxon>Chitinophagaceae</taxon>
        <taxon>Chitinophaga</taxon>
    </lineage>
</organism>
<evidence type="ECO:0000256" key="6">
    <source>
        <dbReference type="SAM" id="Coils"/>
    </source>
</evidence>
<dbReference type="InterPro" id="IPR000014">
    <property type="entry name" value="PAS"/>
</dbReference>
<dbReference type="Gene3D" id="1.10.287.130">
    <property type="match status" value="1"/>
</dbReference>
<keyword evidence="4" id="KW-0808">Transferase</keyword>
<dbReference type="AlphaFoldDB" id="A0A979G3R9"/>
<name>A0A979G3R9_CHIPD</name>
<proteinExistence type="predicted"/>
<dbReference type="Pfam" id="PF00512">
    <property type="entry name" value="HisKA"/>
    <property type="match status" value="1"/>
</dbReference>
<dbReference type="PROSITE" id="PS50113">
    <property type="entry name" value="PAC"/>
    <property type="match status" value="1"/>
</dbReference>
<dbReference type="InterPro" id="IPR004358">
    <property type="entry name" value="Sig_transdc_His_kin-like_C"/>
</dbReference>
<dbReference type="NCBIfam" id="TIGR00229">
    <property type="entry name" value="sensory_box"/>
    <property type="match status" value="1"/>
</dbReference>
<evidence type="ECO:0000256" key="3">
    <source>
        <dbReference type="ARBA" id="ARBA00022553"/>
    </source>
</evidence>
<dbReference type="Gene3D" id="3.30.565.10">
    <property type="entry name" value="Histidine kinase-like ATPase, C-terminal domain"/>
    <property type="match status" value="1"/>
</dbReference>
<keyword evidence="6" id="KW-0175">Coiled coil</keyword>
<reference evidence="10 11" key="2">
    <citation type="journal article" date="2010" name="Stand. Genomic Sci.">
        <title>Complete genome sequence of Chitinophaga pinensis type strain (UQM 2034).</title>
        <authorList>
            <person name="Glavina Del Rio T."/>
            <person name="Abt B."/>
            <person name="Spring S."/>
            <person name="Lapidus A."/>
            <person name="Nolan M."/>
            <person name="Tice H."/>
            <person name="Copeland A."/>
            <person name="Cheng J.F."/>
            <person name="Chen F."/>
            <person name="Bruce D."/>
            <person name="Goodwin L."/>
            <person name="Pitluck S."/>
            <person name="Ivanova N."/>
            <person name="Mavromatis K."/>
            <person name="Mikhailova N."/>
            <person name="Pati A."/>
            <person name="Chen A."/>
            <person name="Palaniappan K."/>
            <person name="Land M."/>
            <person name="Hauser L."/>
            <person name="Chang Y.J."/>
            <person name="Jeffries C.D."/>
            <person name="Chain P."/>
            <person name="Saunders E."/>
            <person name="Detter J.C."/>
            <person name="Brettin T."/>
            <person name="Rohde M."/>
            <person name="Goker M."/>
            <person name="Bristow J."/>
            <person name="Eisen J.A."/>
            <person name="Markowitz V."/>
            <person name="Hugenholtz P."/>
            <person name="Kyrpides N.C."/>
            <person name="Klenk H.P."/>
            <person name="Lucas S."/>
        </authorList>
    </citation>
    <scope>NUCLEOTIDE SEQUENCE [LARGE SCALE GENOMIC DNA]</scope>
    <source>
        <strain evidence="11">ATCC 43595 / DSM 2588 / LMG 13176 / NBRC 15968 / NCIMB 11800 / UQM 2034</strain>
    </source>
</reference>
<protein>
    <recommendedName>
        <fullName evidence="2">histidine kinase</fullName>
        <ecNumber evidence="2">2.7.13.3</ecNumber>
    </recommendedName>
</protein>
<dbReference type="PRINTS" id="PR00344">
    <property type="entry name" value="BCTRLSENSOR"/>
</dbReference>
<dbReference type="SMART" id="SM00091">
    <property type="entry name" value="PAS"/>
    <property type="match status" value="2"/>
</dbReference>
<dbReference type="InterPro" id="IPR000700">
    <property type="entry name" value="PAS-assoc_C"/>
</dbReference>
<dbReference type="SMART" id="SM00086">
    <property type="entry name" value="PAC"/>
    <property type="match status" value="2"/>
</dbReference>
<dbReference type="EMBL" id="CP001699">
    <property type="protein sequence ID" value="ACU60166.1"/>
    <property type="molecule type" value="Genomic_DNA"/>
</dbReference>
<gene>
    <name evidence="10" type="ordered locus">Cpin_2684</name>
</gene>
<dbReference type="SMART" id="SM00387">
    <property type="entry name" value="HATPase_c"/>
    <property type="match status" value="1"/>
</dbReference>
<dbReference type="SUPFAM" id="SSF55874">
    <property type="entry name" value="ATPase domain of HSP90 chaperone/DNA topoisomerase II/histidine kinase"/>
    <property type="match status" value="1"/>
</dbReference>
<comment type="catalytic activity">
    <reaction evidence="1">
        <text>ATP + protein L-histidine = ADP + protein N-phospho-L-histidine.</text>
        <dbReference type="EC" id="2.7.13.3"/>
    </reaction>
</comment>
<sequence>MEAIPECVKLVSQEGIILYINKTGLSYIDAIRMDEAIGKVVFDLIAPEYRTLWLDMNRRVCAGDTLEWEYEVVGLKGTRRYLQTRAIPHIMADGSHAQLAITKDITETRVASQIVAENKKRLEVSEARFRTLADKIQNLAWMADADGNMYWYNDRWFEYTGTTMEDMKGWGWKKLHHPDHLQKVIDFIKVAWTKNKPFEITHMLRGKDGNYRWFLSQGTPILDTAGNIIEWMGTLTDVDEQQQSLVLLENKVAERTEQLNQANMALLRSNNELQQFAHVASHDLKEPVRKIGIFTNLLQEQLKRGNTDKAVAYSEKIEHAATRMAALIEGILQYASVDGQQQESMHADLNQIMQYVQTDLELAIQQKEAKIIFKDVMPVVKGMPVLLQQLFYNIINNALKFSRPDIPPQIEISAGILHEQEVIVNGLNPKLQYVAICIRDNGIGFDQSNAQNIFRTYYRLNSKDQYEGTGLGLSLCRKIVERHGGTIEAEGIAGEGALFKIVLPVK</sequence>
<dbReference type="OrthoDB" id="607558at2"/>
<feature type="domain" description="PAS" evidence="8">
    <location>
        <begin position="125"/>
        <end position="195"/>
    </location>
</feature>
<dbReference type="InterPro" id="IPR003594">
    <property type="entry name" value="HATPase_dom"/>
</dbReference>
<evidence type="ECO:0000256" key="1">
    <source>
        <dbReference type="ARBA" id="ARBA00000085"/>
    </source>
</evidence>
<dbReference type="Pfam" id="PF08447">
    <property type="entry name" value="PAS_3"/>
    <property type="match status" value="1"/>
</dbReference>
<reference evidence="11" key="1">
    <citation type="submission" date="2009-08" db="EMBL/GenBank/DDBJ databases">
        <title>The complete genome of Chitinophaga pinensis DSM 2588.</title>
        <authorList>
            <consortium name="US DOE Joint Genome Institute (JGI-PGF)"/>
            <person name="Lucas S."/>
            <person name="Copeland A."/>
            <person name="Lapidus A."/>
            <person name="Glavina del Rio T."/>
            <person name="Dalin E."/>
            <person name="Tice H."/>
            <person name="Bruce D."/>
            <person name="Goodwin L."/>
            <person name="Pitluck S."/>
            <person name="Kyrpides N."/>
            <person name="Mavromatis K."/>
            <person name="Ivanova N."/>
            <person name="Mikhailova N."/>
            <person name="Sims D."/>
            <person name="Meinche L."/>
            <person name="Brettin T."/>
            <person name="Detter J.C."/>
            <person name="Han C."/>
            <person name="Larimer F."/>
            <person name="Land M."/>
            <person name="Hauser L."/>
            <person name="Markowitz V."/>
            <person name="Cheng J.-F."/>
            <person name="Hugenholtz P."/>
            <person name="Woyke T."/>
            <person name="Wu D."/>
            <person name="Spring S."/>
            <person name="Klenk H.-P."/>
            <person name="Eisen J.A."/>
        </authorList>
    </citation>
    <scope>NUCLEOTIDE SEQUENCE [LARGE SCALE GENOMIC DNA]</scope>
    <source>
        <strain evidence="11">ATCC 43595 / DSM 2588 / LMG 13176 / NBRC 15968 / NCIMB 11800 / UQM 2034</strain>
    </source>
</reference>
<dbReference type="FunFam" id="3.30.450.20:FF:000099">
    <property type="entry name" value="Sensory box sensor histidine kinase"/>
    <property type="match status" value="1"/>
</dbReference>
<evidence type="ECO:0000313" key="11">
    <source>
        <dbReference type="Proteomes" id="UP000002215"/>
    </source>
</evidence>
<dbReference type="InterPro" id="IPR035965">
    <property type="entry name" value="PAS-like_dom_sf"/>
</dbReference>
<dbReference type="InterPro" id="IPR005467">
    <property type="entry name" value="His_kinase_dom"/>
</dbReference>
<dbReference type="PANTHER" id="PTHR43304">
    <property type="entry name" value="PHYTOCHROME-LIKE PROTEIN CPH1"/>
    <property type="match status" value="1"/>
</dbReference>
<dbReference type="KEGG" id="cpi:Cpin_2684"/>
<evidence type="ECO:0000256" key="5">
    <source>
        <dbReference type="ARBA" id="ARBA00022777"/>
    </source>
</evidence>
<dbReference type="GO" id="GO:0000155">
    <property type="term" value="F:phosphorelay sensor kinase activity"/>
    <property type="evidence" value="ECO:0007669"/>
    <property type="project" value="InterPro"/>
</dbReference>
<evidence type="ECO:0000256" key="4">
    <source>
        <dbReference type="ARBA" id="ARBA00022679"/>
    </source>
</evidence>
<evidence type="ECO:0000256" key="2">
    <source>
        <dbReference type="ARBA" id="ARBA00012438"/>
    </source>
</evidence>
<dbReference type="SMART" id="SM00388">
    <property type="entry name" value="HisKA"/>
    <property type="match status" value="1"/>
</dbReference>
<dbReference type="InterPro" id="IPR003661">
    <property type="entry name" value="HisK_dim/P_dom"/>
</dbReference>
<dbReference type="PROSITE" id="PS50112">
    <property type="entry name" value="PAS"/>
    <property type="match status" value="1"/>
</dbReference>
<dbReference type="InterPro" id="IPR036890">
    <property type="entry name" value="HATPase_C_sf"/>
</dbReference>
<dbReference type="InterPro" id="IPR052162">
    <property type="entry name" value="Sensor_kinase/Photoreceptor"/>
</dbReference>
<dbReference type="CDD" id="cd00130">
    <property type="entry name" value="PAS"/>
    <property type="match status" value="2"/>
</dbReference>
<dbReference type="Proteomes" id="UP000002215">
    <property type="component" value="Chromosome"/>
</dbReference>
<dbReference type="EC" id="2.7.13.3" evidence="2"/>
<evidence type="ECO:0000259" key="7">
    <source>
        <dbReference type="PROSITE" id="PS50109"/>
    </source>
</evidence>
<evidence type="ECO:0000259" key="8">
    <source>
        <dbReference type="PROSITE" id="PS50112"/>
    </source>
</evidence>
<dbReference type="Pfam" id="PF02518">
    <property type="entry name" value="HATPase_c"/>
    <property type="match status" value="1"/>
</dbReference>
<feature type="domain" description="PAC" evidence="9">
    <location>
        <begin position="196"/>
        <end position="250"/>
    </location>
</feature>
<feature type="domain" description="Histidine kinase" evidence="7">
    <location>
        <begin position="279"/>
        <end position="506"/>
    </location>
</feature>
<dbReference type="InterPro" id="IPR013655">
    <property type="entry name" value="PAS_fold_3"/>
</dbReference>
<dbReference type="PROSITE" id="PS50109">
    <property type="entry name" value="HIS_KIN"/>
    <property type="match status" value="1"/>
</dbReference>
<dbReference type="SUPFAM" id="SSF47384">
    <property type="entry name" value="Homodimeric domain of signal transducing histidine kinase"/>
    <property type="match status" value="1"/>
</dbReference>